<evidence type="ECO:0000313" key="7">
    <source>
        <dbReference type="Proteomes" id="UP000030765"/>
    </source>
</evidence>
<evidence type="ECO:0000313" key="6">
    <source>
        <dbReference type="EnsemblMetazoa" id="ASIC008469-PA"/>
    </source>
</evidence>
<dbReference type="GO" id="GO:0071014">
    <property type="term" value="C:post-mRNA release spliceosomal complex"/>
    <property type="evidence" value="ECO:0007669"/>
    <property type="project" value="TreeGrafter"/>
</dbReference>
<evidence type="ECO:0000259" key="4">
    <source>
        <dbReference type="Pfam" id="PF04677"/>
    </source>
</evidence>
<accession>A0A084VSJ0</accession>
<dbReference type="PANTHER" id="PTHR12072">
    <property type="entry name" value="CWF19, CELL CYCLE CONTROL PROTEIN"/>
    <property type="match status" value="1"/>
</dbReference>
<dbReference type="STRING" id="74873.A0A084VSJ0"/>
<dbReference type="Gene3D" id="3.30.428.10">
    <property type="entry name" value="HIT-like"/>
    <property type="match status" value="1"/>
</dbReference>
<name>A0A084VSJ0_ANOSI</name>
<dbReference type="InterPro" id="IPR040194">
    <property type="entry name" value="Cwf19-like"/>
</dbReference>
<dbReference type="Pfam" id="PF04677">
    <property type="entry name" value="CwfJ_C_1"/>
    <property type="match status" value="1"/>
</dbReference>
<evidence type="ECO:0000259" key="3">
    <source>
        <dbReference type="Pfam" id="PF04676"/>
    </source>
</evidence>
<dbReference type="InterPro" id="IPR006768">
    <property type="entry name" value="Cwf19-like_C_dom-1"/>
</dbReference>
<feature type="domain" description="Cwf19-like protein C-terminal" evidence="3">
    <location>
        <begin position="494"/>
        <end position="584"/>
    </location>
</feature>
<dbReference type="SUPFAM" id="SSF54197">
    <property type="entry name" value="HIT-like"/>
    <property type="match status" value="1"/>
</dbReference>
<dbReference type="Proteomes" id="UP000030765">
    <property type="component" value="Unassembled WGS sequence"/>
</dbReference>
<feature type="compositionally biased region" description="Polar residues" evidence="2">
    <location>
        <begin position="154"/>
        <end position="167"/>
    </location>
</feature>
<dbReference type="VEuPathDB" id="VectorBase:ASIS020980"/>
<organism evidence="5">
    <name type="scientific">Anopheles sinensis</name>
    <name type="common">Mosquito</name>
    <dbReference type="NCBI Taxonomy" id="74873"/>
    <lineage>
        <taxon>Eukaryota</taxon>
        <taxon>Metazoa</taxon>
        <taxon>Ecdysozoa</taxon>
        <taxon>Arthropoda</taxon>
        <taxon>Hexapoda</taxon>
        <taxon>Insecta</taxon>
        <taxon>Pterygota</taxon>
        <taxon>Neoptera</taxon>
        <taxon>Endopterygota</taxon>
        <taxon>Diptera</taxon>
        <taxon>Nematocera</taxon>
        <taxon>Culicoidea</taxon>
        <taxon>Culicidae</taxon>
        <taxon>Anophelinae</taxon>
        <taxon>Anopheles</taxon>
    </lineage>
</organism>
<reference evidence="6" key="2">
    <citation type="submission" date="2020-05" db="UniProtKB">
        <authorList>
            <consortium name="EnsemblMetazoa"/>
        </authorList>
    </citation>
    <scope>IDENTIFICATION</scope>
</reference>
<dbReference type="GO" id="GO:0000398">
    <property type="term" value="P:mRNA splicing, via spliceosome"/>
    <property type="evidence" value="ECO:0007669"/>
    <property type="project" value="TreeGrafter"/>
</dbReference>
<dbReference type="InterPro" id="IPR006767">
    <property type="entry name" value="Cwf19-like_C_dom-2"/>
</dbReference>
<feature type="compositionally biased region" description="Basic and acidic residues" evidence="2">
    <location>
        <begin position="69"/>
        <end position="85"/>
    </location>
</feature>
<dbReference type="EMBL" id="KE525054">
    <property type="protein sequence ID" value="KFB40934.1"/>
    <property type="molecule type" value="Genomic_DNA"/>
</dbReference>
<gene>
    <name evidence="5" type="ORF">ZHAS_00008469</name>
</gene>
<feature type="domain" description="Cwf19-like C-terminal" evidence="4">
    <location>
        <begin position="365"/>
        <end position="485"/>
    </location>
</feature>
<dbReference type="OrthoDB" id="2113965at2759"/>
<dbReference type="Pfam" id="PF04676">
    <property type="entry name" value="CwfJ_C_2"/>
    <property type="match status" value="1"/>
</dbReference>
<dbReference type="VEuPathDB" id="VectorBase:ASIC008469"/>
<feature type="compositionally biased region" description="Basic and acidic residues" evidence="2">
    <location>
        <begin position="96"/>
        <end position="122"/>
    </location>
</feature>
<comment type="similarity">
    <text evidence="1">Belongs to the CWF19 family.</text>
</comment>
<feature type="compositionally biased region" description="Polar residues" evidence="2">
    <location>
        <begin position="273"/>
        <end position="289"/>
    </location>
</feature>
<sequence>MGSSSSESEEERKHKKHKKKEKKSKKSKKEKKSKKDKKHKHRKRDRSSSVSSGSEADEWLEAAPVDINAKPEMRQSPAKLERDDWMNSMLIPTYSKEPKKEEKKTATNDPYDPKTSVRELNPHWKNGGSGLPSFRKPVMDDDDNAAREAYGSRQAITNRSQSRSANSGGWKKSAKDESHTRRDEKSDLEKTLSIVDQSKPAGNEAKTDQLLTDEQLNELGAKIVKAELLGNTVQATALKEKLETAKALRNEMQSKTKSEQGQEVAPKRRLSTEESVTYTVSKSYDGSQRNHGKKQKQYQQNLPLGPALQDKFRSERHENDSMDAQFFKVSAKMGEGKRLENIFDHERASSAVGEASATEERTVREMNRMSKAQTDCERCINSGRFSQDQLITMGKNVYLSIPTWRALQPKHCFIVPVGHYPSLTQVDEDVHQEIVDVCKALVQMFRKHQMEVVFFETVRYLNRNPHMYIQCVPAKDYEMAPFYFKKAILESETEWAMNKKLHNVDGFNVKRTVPKNLPYFWVNFNMENGFAHVIEDQESFPVTFATETIAGILGLDTRDWRKPRKEMNPAQKVDEFKNWWREFETVLRND</sequence>
<evidence type="ECO:0000256" key="1">
    <source>
        <dbReference type="ARBA" id="ARBA00006795"/>
    </source>
</evidence>
<dbReference type="OMA" id="PWHVGLQ"/>
<dbReference type="InterPro" id="IPR036265">
    <property type="entry name" value="HIT-like_sf"/>
</dbReference>
<feature type="region of interest" description="Disordered" evidence="2">
    <location>
        <begin position="1"/>
        <end position="209"/>
    </location>
</feature>
<feature type="region of interest" description="Disordered" evidence="2">
    <location>
        <begin position="251"/>
        <end position="304"/>
    </location>
</feature>
<dbReference type="EMBL" id="ATLV01016041">
    <property type="status" value="NOT_ANNOTATED_CDS"/>
    <property type="molecule type" value="Genomic_DNA"/>
</dbReference>
<reference evidence="5 7" key="1">
    <citation type="journal article" date="2014" name="BMC Genomics">
        <title>Genome sequence of Anopheles sinensis provides insight into genetics basis of mosquito competence for malaria parasites.</title>
        <authorList>
            <person name="Zhou D."/>
            <person name="Zhang D."/>
            <person name="Ding G."/>
            <person name="Shi L."/>
            <person name="Hou Q."/>
            <person name="Ye Y."/>
            <person name="Xu Y."/>
            <person name="Zhou H."/>
            <person name="Xiong C."/>
            <person name="Li S."/>
            <person name="Yu J."/>
            <person name="Hong S."/>
            <person name="Yu X."/>
            <person name="Zou P."/>
            <person name="Chen C."/>
            <person name="Chang X."/>
            <person name="Wang W."/>
            <person name="Lv Y."/>
            <person name="Sun Y."/>
            <person name="Ma L."/>
            <person name="Shen B."/>
            <person name="Zhu C."/>
        </authorList>
    </citation>
    <scope>NUCLEOTIDE SEQUENCE [LARGE SCALE GENOMIC DNA]</scope>
</reference>
<feature type="compositionally biased region" description="Basic and acidic residues" evidence="2">
    <location>
        <begin position="251"/>
        <end position="260"/>
    </location>
</feature>
<evidence type="ECO:0000313" key="5">
    <source>
        <dbReference type="EMBL" id="KFB40934.1"/>
    </source>
</evidence>
<proteinExistence type="inferred from homology"/>
<dbReference type="AlphaFoldDB" id="A0A084VSJ0"/>
<dbReference type="EnsemblMetazoa" id="ASIC008469-RA">
    <property type="protein sequence ID" value="ASIC008469-PA"/>
    <property type="gene ID" value="ASIC008469"/>
</dbReference>
<evidence type="ECO:0000256" key="2">
    <source>
        <dbReference type="SAM" id="MobiDB-lite"/>
    </source>
</evidence>
<protein>
    <submittedName>
        <fullName evidence="5">AGAP010932-PA-like protein</fullName>
    </submittedName>
</protein>
<keyword evidence="7" id="KW-1185">Reference proteome</keyword>
<feature type="compositionally biased region" description="Basic and acidic residues" evidence="2">
    <location>
        <begin position="173"/>
        <end position="190"/>
    </location>
</feature>
<dbReference type="PANTHER" id="PTHR12072:SF5">
    <property type="entry name" value="CWF19-LIKE PROTEIN 2"/>
    <property type="match status" value="1"/>
</dbReference>
<feature type="compositionally biased region" description="Basic residues" evidence="2">
    <location>
        <begin position="13"/>
        <end position="45"/>
    </location>
</feature>